<accession>A0ABR7DY78</accession>
<sequence length="507" mass="56628">MKRITAPLLIICTLLLNLLAGCDGLDENYSTNPNHRLSFSTDTLSFDTVFTTIGSATKQFMVYNKNSEPLNIERIIQASPATSGFRINVDGRKGDNFDNIRIAAKDSMYIFVEVTVNPNGKDQPLLIQDSIVFTYNSVKQTVLLEACGQDVKLIKGGQTLSEDTKLTAERPYLIYDSLMIDKGVTVNIEEGTTFYMHDKAKIIVDGTIVANGTMDKPIVFRGDRLDFILNDVLPYDRTPGQWEGIVFNSESFDNVFNNVIVKNGNNGITCKASDPEKSKLKISNSQITNMDGSGLRAVNCNIEAANSEFTNATADVMVLAGGKYNFTHCTIVNYMSLKSRHSLSQDGESSQTLRILDNFKVNDIGPYPLLEANFDNCIIDGSYKASNNLKEGELQIVSDEKYILRSSSSNYLFNHCVIKLQKISNDNFKNVIFITENDENKMEYRMTGGEKNKYMYDFRPDKETTPGVGKADLFVSQKYPVDRNGVNRLTNNGPDIGAYEFVPKEEE</sequence>
<evidence type="ECO:0000313" key="2">
    <source>
        <dbReference type="EMBL" id="MBC5641769.1"/>
    </source>
</evidence>
<evidence type="ECO:0008006" key="4">
    <source>
        <dbReference type="Google" id="ProtNLM"/>
    </source>
</evidence>
<evidence type="ECO:0000256" key="1">
    <source>
        <dbReference type="SAM" id="SignalP"/>
    </source>
</evidence>
<evidence type="ECO:0000313" key="3">
    <source>
        <dbReference type="Proteomes" id="UP000644010"/>
    </source>
</evidence>
<dbReference type="SUPFAM" id="SSF51126">
    <property type="entry name" value="Pectin lyase-like"/>
    <property type="match status" value="1"/>
</dbReference>
<dbReference type="Proteomes" id="UP000644010">
    <property type="component" value="Unassembled WGS sequence"/>
</dbReference>
<gene>
    <name evidence="2" type="ORF">H8S77_02535</name>
</gene>
<dbReference type="RefSeq" id="WP_186958168.1">
    <property type="nucleotide sequence ID" value="NZ_JACOOI010000002.1"/>
</dbReference>
<keyword evidence="1" id="KW-0732">Signal</keyword>
<feature type="signal peptide" evidence="1">
    <location>
        <begin position="1"/>
        <end position="20"/>
    </location>
</feature>
<dbReference type="PROSITE" id="PS51257">
    <property type="entry name" value="PROKAR_LIPOPROTEIN"/>
    <property type="match status" value="1"/>
</dbReference>
<reference evidence="2 3" key="1">
    <citation type="submission" date="2020-08" db="EMBL/GenBank/DDBJ databases">
        <title>Genome public.</title>
        <authorList>
            <person name="Liu C."/>
            <person name="Sun Q."/>
        </authorList>
    </citation>
    <scope>NUCLEOTIDE SEQUENCE [LARGE SCALE GENOMIC DNA]</scope>
    <source>
        <strain evidence="2 3">BX2</strain>
    </source>
</reference>
<organism evidence="2 3">
    <name type="scientific">Parabacteroides segnis</name>
    <dbReference type="NCBI Taxonomy" id="2763058"/>
    <lineage>
        <taxon>Bacteria</taxon>
        <taxon>Pseudomonadati</taxon>
        <taxon>Bacteroidota</taxon>
        <taxon>Bacteroidia</taxon>
        <taxon>Bacteroidales</taxon>
        <taxon>Tannerellaceae</taxon>
        <taxon>Parabacteroides</taxon>
    </lineage>
</organism>
<name>A0ABR7DY78_9BACT</name>
<protein>
    <recommendedName>
        <fullName evidence="4">Right-handed parallel beta-helix repeat-containing protein</fullName>
    </recommendedName>
</protein>
<comment type="caution">
    <text evidence="2">The sequence shown here is derived from an EMBL/GenBank/DDBJ whole genome shotgun (WGS) entry which is preliminary data.</text>
</comment>
<dbReference type="EMBL" id="JACOOI010000002">
    <property type="protein sequence ID" value="MBC5641769.1"/>
    <property type="molecule type" value="Genomic_DNA"/>
</dbReference>
<feature type="chain" id="PRO_5045442300" description="Right-handed parallel beta-helix repeat-containing protein" evidence="1">
    <location>
        <begin position="21"/>
        <end position="507"/>
    </location>
</feature>
<proteinExistence type="predicted"/>
<dbReference type="InterPro" id="IPR011050">
    <property type="entry name" value="Pectin_lyase_fold/virulence"/>
</dbReference>
<keyword evidence="3" id="KW-1185">Reference proteome</keyword>